<keyword evidence="3" id="KW-1185">Reference proteome</keyword>
<reference evidence="2" key="2">
    <citation type="journal article" date="2020" name="Nat. Commun.">
        <title>Large-scale genome sequencing of mycorrhizal fungi provides insights into the early evolution of symbiotic traits.</title>
        <authorList>
            <person name="Miyauchi S."/>
            <person name="Kiss E."/>
            <person name="Kuo A."/>
            <person name="Drula E."/>
            <person name="Kohler A."/>
            <person name="Sanchez-Garcia M."/>
            <person name="Morin E."/>
            <person name="Andreopoulos B."/>
            <person name="Barry K.W."/>
            <person name="Bonito G."/>
            <person name="Buee M."/>
            <person name="Carver A."/>
            <person name="Chen C."/>
            <person name="Cichocki N."/>
            <person name="Clum A."/>
            <person name="Culley D."/>
            <person name="Crous P.W."/>
            <person name="Fauchery L."/>
            <person name="Girlanda M."/>
            <person name="Hayes R.D."/>
            <person name="Keri Z."/>
            <person name="LaButti K."/>
            <person name="Lipzen A."/>
            <person name="Lombard V."/>
            <person name="Magnuson J."/>
            <person name="Maillard F."/>
            <person name="Murat C."/>
            <person name="Nolan M."/>
            <person name="Ohm R.A."/>
            <person name="Pangilinan J."/>
            <person name="Pereira M.F."/>
            <person name="Perotto S."/>
            <person name="Peter M."/>
            <person name="Pfister S."/>
            <person name="Riley R."/>
            <person name="Sitrit Y."/>
            <person name="Stielow J.B."/>
            <person name="Szollosi G."/>
            <person name="Zifcakova L."/>
            <person name="Stursova M."/>
            <person name="Spatafora J.W."/>
            <person name="Tedersoo L."/>
            <person name="Vaario L.M."/>
            <person name="Yamada A."/>
            <person name="Yan M."/>
            <person name="Wang P."/>
            <person name="Xu J."/>
            <person name="Bruns T."/>
            <person name="Baldrian P."/>
            <person name="Vilgalys R."/>
            <person name="Dunand C."/>
            <person name="Henrissat B."/>
            <person name="Grigoriev I.V."/>
            <person name="Hibbett D."/>
            <person name="Nagy L.G."/>
            <person name="Martin F.M."/>
        </authorList>
    </citation>
    <scope>NUCLEOTIDE SEQUENCE</scope>
    <source>
        <strain evidence="2">BED1</strain>
    </source>
</reference>
<dbReference type="Proteomes" id="UP001194468">
    <property type="component" value="Unassembled WGS sequence"/>
</dbReference>
<protein>
    <submittedName>
        <fullName evidence="2">Uncharacterized protein</fullName>
    </submittedName>
</protein>
<comment type="caution">
    <text evidence="2">The sequence shown here is derived from an EMBL/GenBank/DDBJ whole genome shotgun (WGS) entry which is preliminary data.</text>
</comment>
<dbReference type="EMBL" id="WHUW01000020">
    <property type="protein sequence ID" value="KAF8436945.1"/>
    <property type="molecule type" value="Genomic_DNA"/>
</dbReference>
<organism evidence="2 3">
    <name type="scientific">Boletus edulis BED1</name>
    <dbReference type="NCBI Taxonomy" id="1328754"/>
    <lineage>
        <taxon>Eukaryota</taxon>
        <taxon>Fungi</taxon>
        <taxon>Dikarya</taxon>
        <taxon>Basidiomycota</taxon>
        <taxon>Agaricomycotina</taxon>
        <taxon>Agaricomycetes</taxon>
        <taxon>Agaricomycetidae</taxon>
        <taxon>Boletales</taxon>
        <taxon>Boletineae</taxon>
        <taxon>Boletaceae</taxon>
        <taxon>Boletoideae</taxon>
        <taxon>Boletus</taxon>
    </lineage>
</organism>
<evidence type="ECO:0000256" key="1">
    <source>
        <dbReference type="SAM" id="MobiDB-lite"/>
    </source>
</evidence>
<evidence type="ECO:0000313" key="3">
    <source>
        <dbReference type="Proteomes" id="UP001194468"/>
    </source>
</evidence>
<dbReference type="AlphaFoldDB" id="A0AAD4BQV2"/>
<feature type="compositionally biased region" description="Basic and acidic residues" evidence="1">
    <location>
        <begin position="33"/>
        <end position="44"/>
    </location>
</feature>
<sequence length="226" mass="24723">MNFNVNDNPLLVAPRPVRLTAAYPRSLKIAPSPHDDAENVDEIKFTSSRLHSIQPLDKDSSPRASPRSSLPSEALEEFLSILRPAIFPPSSPVLRTRRNGALAFGVAYKPKPKIDSSFTKSDQPNSSIVDESDLVRQTPTCSPEPTSDHFPGNWDIFGPEITSRWHAQVLASPISRMQTRNPFPRYAAHDLTLSPIRSSPTIASTPVSPAAVPLPAPSPDETLEAF</sequence>
<feature type="region of interest" description="Disordered" evidence="1">
    <location>
        <begin position="28"/>
        <end position="70"/>
    </location>
</feature>
<feature type="region of interest" description="Disordered" evidence="1">
    <location>
        <begin position="113"/>
        <end position="152"/>
    </location>
</feature>
<feature type="region of interest" description="Disordered" evidence="1">
    <location>
        <begin position="200"/>
        <end position="226"/>
    </location>
</feature>
<gene>
    <name evidence="2" type="ORF">L210DRAFT_1002562</name>
</gene>
<reference evidence="2" key="1">
    <citation type="submission" date="2019-10" db="EMBL/GenBank/DDBJ databases">
        <authorList>
            <consortium name="DOE Joint Genome Institute"/>
            <person name="Kuo A."/>
            <person name="Miyauchi S."/>
            <person name="Kiss E."/>
            <person name="Drula E."/>
            <person name="Kohler A."/>
            <person name="Sanchez-Garcia M."/>
            <person name="Andreopoulos B."/>
            <person name="Barry K.W."/>
            <person name="Bonito G."/>
            <person name="Buee M."/>
            <person name="Carver A."/>
            <person name="Chen C."/>
            <person name="Cichocki N."/>
            <person name="Clum A."/>
            <person name="Culley D."/>
            <person name="Crous P.W."/>
            <person name="Fauchery L."/>
            <person name="Girlanda M."/>
            <person name="Hayes R."/>
            <person name="Keri Z."/>
            <person name="LaButti K."/>
            <person name="Lipzen A."/>
            <person name="Lombard V."/>
            <person name="Magnuson J."/>
            <person name="Maillard F."/>
            <person name="Morin E."/>
            <person name="Murat C."/>
            <person name="Nolan M."/>
            <person name="Ohm R."/>
            <person name="Pangilinan J."/>
            <person name="Pereira M."/>
            <person name="Perotto S."/>
            <person name="Peter M."/>
            <person name="Riley R."/>
            <person name="Sitrit Y."/>
            <person name="Stielow B."/>
            <person name="Szollosi G."/>
            <person name="Zifcakova L."/>
            <person name="Stursova M."/>
            <person name="Spatafora J.W."/>
            <person name="Tedersoo L."/>
            <person name="Vaario L.-M."/>
            <person name="Yamada A."/>
            <person name="Yan M."/>
            <person name="Wang P."/>
            <person name="Xu J."/>
            <person name="Bruns T."/>
            <person name="Baldrian P."/>
            <person name="Vilgalys R."/>
            <person name="Henrissat B."/>
            <person name="Grigoriev I.V."/>
            <person name="Hibbett D."/>
            <person name="Nagy L.G."/>
            <person name="Martin F.M."/>
        </authorList>
    </citation>
    <scope>NUCLEOTIDE SEQUENCE</scope>
    <source>
        <strain evidence="2">BED1</strain>
    </source>
</reference>
<proteinExistence type="predicted"/>
<evidence type="ECO:0000313" key="2">
    <source>
        <dbReference type="EMBL" id="KAF8436945.1"/>
    </source>
</evidence>
<name>A0AAD4BQV2_BOLED</name>
<feature type="compositionally biased region" description="Polar residues" evidence="1">
    <location>
        <begin position="116"/>
        <end position="145"/>
    </location>
</feature>
<accession>A0AAD4BQV2</accession>